<dbReference type="Gene3D" id="3.30.160.20">
    <property type="match status" value="1"/>
</dbReference>
<keyword evidence="3" id="KW-1185">Reference proteome</keyword>
<proteinExistence type="predicted"/>
<evidence type="ECO:0000256" key="1">
    <source>
        <dbReference type="SAM" id="MobiDB-lite"/>
    </source>
</evidence>
<evidence type="ECO:0000313" key="3">
    <source>
        <dbReference type="Proteomes" id="UP001066276"/>
    </source>
</evidence>
<feature type="compositionally biased region" description="Low complexity" evidence="1">
    <location>
        <begin position="13"/>
        <end position="24"/>
    </location>
</feature>
<dbReference type="EMBL" id="JANPWB010000006">
    <property type="protein sequence ID" value="KAJ1178432.1"/>
    <property type="molecule type" value="Genomic_DNA"/>
</dbReference>
<dbReference type="SUPFAM" id="SSF54768">
    <property type="entry name" value="dsRNA-binding domain-like"/>
    <property type="match status" value="1"/>
</dbReference>
<dbReference type="Proteomes" id="UP001066276">
    <property type="component" value="Chromosome 3_2"/>
</dbReference>
<reference evidence="2" key="1">
    <citation type="journal article" date="2022" name="bioRxiv">
        <title>Sequencing and chromosome-scale assembly of the giantPleurodeles waltlgenome.</title>
        <authorList>
            <person name="Brown T."/>
            <person name="Elewa A."/>
            <person name="Iarovenko S."/>
            <person name="Subramanian E."/>
            <person name="Araus A.J."/>
            <person name="Petzold A."/>
            <person name="Susuki M."/>
            <person name="Suzuki K.-i.T."/>
            <person name="Hayashi T."/>
            <person name="Toyoda A."/>
            <person name="Oliveira C."/>
            <person name="Osipova E."/>
            <person name="Leigh N.D."/>
            <person name="Simon A."/>
            <person name="Yun M.H."/>
        </authorList>
    </citation>
    <scope>NUCLEOTIDE SEQUENCE</scope>
    <source>
        <strain evidence="2">20211129_DDA</strain>
        <tissue evidence="2">Liver</tissue>
    </source>
</reference>
<comment type="caution">
    <text evidence="2">The sequence shown here is derived from an EMBL/GenBank/DDBJ whole genome shotgun (WGS) entry which is preliminary data.</text>
</comment>
<sequence>MGDLTPRPPWRPLTPRGASASGKGPSKKAAKQEAAKAAWEVPGPRSPNLDAVDAGGRVAATEPPPNPASPAAHGAGGSGAAAASREISYSSRHFVFRITFPSFFLFLILYDWSALPGSQRATFKNCSGSSKPNTWRSKKHLRTVVLSASKYSWCRPSLRASPCCRGTDYYLGPS</sequence>
<organism evidence="2 3">
    <name type="scientific">Pleurodeles waltl</name>
    <name type="common">Iberian ribbed newt</name>
    <dbReference type="NCBI Taxonomy" id="8319"/>
    <lineage>
        <taxon>Eukaryota</taxon>
        <taxon>Metazoa</taxon>
        <taxon>Chordata</taxon>
        <taxon>Craniata</taxon>
        <taxon>Vertebrata</taxon>
        <taxon>Euteleostomi</taxon>
        <taxon>Amphibia</taxon>
        <taxon>Batrachia</taxon>
        <taxon>Caudata</taxon>
        <taxon>Salamandroidea</taxon>
        <taxon>Salamandridae</taxon>
        <taxon>Pleurodelinae</taxon>
        <taxon>Pleurodeles</taxon>
    </lineage>
</organism>
<protein>
    <submittedName>
        <fullName evidence="2">Uncharacterized protein</fullName>
    </submittedName>
</protein>
<gene>
    <name evidence="2" type="ORF">NDU88_003678</name>
</gene>
<feature type="region of interest" description="Disordered" evidence="1">
    <location>
        <begin position="1"/>
        <end position="77"/>
    </location>
</feature>
<dbReference type="AlphaFoldDB" id="A0AAV7TPD4"/>
<accession>A0AAV7TPD4</accession>
<evidence type="ECO:0000313" key="2">
    <source>
        <dbReference type="EMBL" id="KAJ1178432.1"/>
    </source>
</evidence>
<feature type="compositionally biased region" description="Pro residues" evidence="1">
    <location>
        <begin position="1"/>
        <end position="12"/>
    </location>
</feature>
<name>A0AAV7TPD4_PLEWA</name>